<gene>
    <name evidence="17" type="primary">fdoI</name>
    <name evidence="17" type="ORF">AGI3411_02206</name>
</gene>
<sequence>MIRSLIAALAICASALAPAVAQNAPSQPASGGLGGIQSANIFEVKPDANELPGYAEQTNAERAKVQPGNNAPMWRQVNSGEPGYSSLPRSEAPEAGVLIQRFVQYPGSKFTTAGEAWRQVRNNWIIPYGGGLLLIILVAILLFFLGKGSIKMHEAPTGRRIERFTCFERAAHWVNATAFVILAISGIVMAFGKFFLLPIMGSALYGWMTWLLKTIHNFVGPVFAVSLIVVLLTFIKDNIPRRYDLIWLKKGGGLLRTTHVPSHRFNAGEKIMFWGGMLFLGLIAVFSGLFLDKVAPGLDYSRGNMQIAHMIHAVSVILMTCMIMGHIYLGTIGMQGAFKAMKTGYVDEAWAREHHELWYDDIQAGKIPAQRTPDKDAKPRPTRPAGA</sequence>
<evidence type="ECO:0000256" key="9">
    <source>
        <dbReference type="ARBA" id="ARBA00022982"/>
    </source>
</evidence>
<dbReference type="RefSeq" id="WP_129527423.1">
    <property type="nucleotide sequence ID" value="NZ_UFQB01000007.1"/>
</dbReference>
<keyword evidence="4" id="KW-0813">Transport</keyword>
<organism evidence="17 18">
    <name type="scientific">Achromobacter agilis</name>
    <dbReference type="NCBI Taxonomy" id="1353888"/>
    <lineage>
        <taxon>Bacteria</taxon>
        <taxon>Pseudomonadati</taxon>
        <taxon>Pseudomonadota</taxon>
        <taxon>Betaproteobacteria</taxon>
        <taxon>Burkholderiales</taxon>
        <taxon>Alcaligenaceae</taxon>
        <taxon>Achromobacter</taxon>
    </lineage>
</organism>
<dbReference type="InterPro" id="IPR016174">
    <property type="entry name" value="Di-haem_cyt_TM"/>
</dbReference>
<dbReference type="GO" id="GO:0036397">
    <property type="term" value="F:formate dehydrogenase (quinone) activity"/>
    <property type="evidence" value="ECO:0007669"/>
    <property type="project" value="TreeGrafter"/>
</dbReference>
<feature type="chain" id="PRO_5019552201" evidence="15">
    <location>
        <begin position="20"/>
        <end position="387"/>
    </location>
</feature>
<dbReference type="GO" id="GO:0005886">
    <property type="term" value="C:plasma membrane"/>
    <property type="evidence" value="ECO:0007669"/>
    <property type="project" value="UniProtKB-SubCell"/>
</dbReference>
<dbReference type="GO" id="GO:0009055">
    <property type="term" value="F:electron transfer activity"/>
    <property type="evidence" value="ECO:0007669"/>
    <property type="project" value="InterPro"/>
</dbReference>
<dbReference type="Pfam" id="PF01292">
    <property type="entry name" value="Ni_hydr_CYTB"/>
    <property type="match status" value="1"/>
</dbReference>
<dbReference type="PANTHER" id="PTHR30074">
    <property type="entry name" value="FORMATE DEHYDROGENASE, NITRATE-INDUCIBLE, CYTOCHROME B556 FDN SUBUNIT"/>
    <property type="match status" value="1"/>
</dbReference>
<evidence type="ECO:0000256" key="6">
    <source>
        <dbReference type="ARBA" id="ARBA00022617"/>
    </source>
</evidence>
<dbReference type="InterPro" id="IPR051817">
    <property type="entry name" value="FDH_cytochrome_b556_subunit"/>
</dbReference>
<keyword evidence="11" id="KW-0408">Iron</keyword>
<keyword evidence="8" id="KW-0479">Metal-binding</keyword>
<keyword evidence="18" id="KW-1185">Reference proteome</keyword>
<dbReference type="GO" id="GO:0015944">
    <property type="term" value="P:formate oxidation"/>
    <property type="evidence" value="ECO:0007669"/>
    <property type="project" value="TreeGrafter"/>
</dbReference>
<keyword evidence="5" id="KW-1003">Cell membrane</keyword>
<feature type="signal peptide" evidence="15">
    <location>
        <begin position="1"/>
        <end position="19"/>
    </location>
</feature>
<feature type="region of interest" description="Disordered" evidence="13">
    <location>
        <begin position="368"/>
        <end position="387"/>
    </location>
</feature>
<dbReference type="InterPro" id="IPR006471">
    <property type="entry name" value="Formate_DH_gsu"/>
</dbReference>
<dbReference type="InterPro" id="IPR011577">
    <property type="entry name" value="Cyt_b561_bac/Ni-Hgenase"/>
</dbReference>
<evidence type="ECO:0000256" key="12">
    <source>
        <dbReference type="ARBA" id="ARBA00023136"/>
    </source>
</evidence>
<keyword evidence="7 14" id="KW-0812">Transmembrane</keyword>
<dbReference type="GO" id="GO:0022904">
    <property type="term" value="P:respiratory electron transport chain"/>
    <property type="evidence" value="ECO:0007669"/>
    <property type="project" value="InterPro"/>
</dbReference>
<feature type="transmembrane region" description="Helical" evidence="14">
    <location>
        <begin position="271"/>
        <end position="291"/>
    </location>
</feature>
<feature type="transmembrane region" description="Helical" evidence="14">
    <location>
        <begin position="215"/>
        <end position="235"/>
    </location>
</feature>
<comment type="cofactor">
    <cofactor evidence="1">
        <name>heme</name>
        <dbReference type="ChEBI" id="CHEBI:30413"/>
    </cofactor>
</comment>
<evidence type="ECO:0000256" key="2">
    <source>
        <dbReference type="ARBA" id="ARBA00004651"/>
    </source>
</evidence>
<dbReference type="Gene3D" id="1.20.950.20">
    <property type="entry name" value="Transmembrane di-heme cytochromes, Chain C"/>
    <property type="match status" value="1"/>
</dbReference>
<dbReference type="GO" id="GO:0009326">
    <property type="term" value="C:formate dehydrogenase complex"/>
    <property type="evidence" value="ECO:0007669"/>
    <property type="project" value="InterPro"/>
</dbReference>
<dbReference type="SUPFAM" id="SSF81342">
    <property type="entry name" value="Transmembrane di-heme cytochromes"/>
    <property type="match status" value="1"/>
</dbReference>
<dbReference type="EMBL" id="UFQB01000007">
    <property type="protein sequence ID" value="SSW65729.1"/>
    <property type="molecule type" value="Genomic_DNA"/>
</dbReference>
<evidence type="ECO:0000256" key="5">
    <source>
        <dbReference type="ARBA" id="ARBA00022475"/>
    </source>
</evidence>
<dbReference type="AlphaFoldDB" id="A0A446CD20"/>
<keyword evidence="6" id="KW-0349">Heme</keyword>
<accession>A0A446CD20</accession>
<comment type="similarity">
    <text evidence="3">Belongs to the formate dehydrogenase gamma subunit family.</text>
</comment>
<keyword evidence="15" id="KW-0732">Signal</keyword>
<evidence type="ECO:0000256" key="8">
    <source>
        <dbReference type="ARBA" id="ARBA00022723"/>
    </source>
</evidence>
<evidence type="ECO:0000256" key="4">
    <source>
        <dbReference type="ARBA" id="ARBA00022448"/>
    </source>
</evidence>
<dbReference type="Proteomes" id="UP000289184">
    <property type="component" value="Unassembled WGS sequence"/>
</dbReference>
<reference evidence="17 18" key="1">
    <citation type="submission" date="2018-07" db="EMBL/GenBank/DDBJ databases">
        <authorList>
            <person name="Peeters C."/>
        </authorList>
    </citation>
    <scope>NUCLEOTIDE SEQUENCE [LARGE SCALE GENOMIC DNA]</scope>
    <source>
        <strain evidence="17 18">LMG 3411</strain>
    </source>
</reference>
<dbReference type="PANTHER" id="PTHR30074:SF6">
    <property type="entry name" value="FORMATE DEHYDROGENASE GAMMA SUBUNIT"/>
    <property type="match status" value="1"/>
</dbReference>
<feature type="transmembrane region" description="Helical" evidence="14">
    <location>
        <begin position="125"/>
        <end position="145"/>
    </location>
</feature>
<comment type="subcellular location">
    <subcellularLocation>
        <location evidence="2">Cell membrane</location>
        <topology evidence="2">Multi-pass membrane protein</topology>
    </subcellularLocation>
</comment>
<evidence type="ECO:0000256" key="3">
    <source>
        <dbReference type="ARBA" id="ARBA00010747"/>
    </source>
</evidence>
<evidence type="ECO:0000256" key="11">
    <source>
        <dbReference type="ARBA" id="ARBA00023004"/>
    </source>
</evidence>
<keyword evidence="12 14" id="KW-0472">Membrane</keyword>
<protein>
    <submittedName>
        <fullName evidence="17">Formate dehydrogenase, cytochrome b556(Fdo) subunit</fullName>
    </submittedName>
</protein>
<evidence type="ECO:0000256" key="15">
    <source>
        <dbReference type="SAM" id="SignalP"/>
    </source>
</evidence>
<proteinExistence type="inferred from homology"/>
<name>A0A446CD20_9BURK</name>
<keyword evidence="9" id="KW-0249">Electron transport</keyword>
<evidence type="ECO:0000256" key="10">
    <source>
        <dbReference type="ARBA" id="ARBA00022989"/>
    </source>
</evidence>
<dbReference type="NCBIfam" id="TIGR01583">
    <property type="entry name" value="formate-DH-gamm"/>
    <property type="match status" value="1"/>
</dbReference>
<evidence type="ECO:0000256" key="13">
    <source>
        <dbReference type="SAM" id="MobiDB-lite"/>
    </source>
</evidence>
<feature type="transmembrane region" description="Helical" evidence="14">
    <location>
        <begin position="173"/>
        <end position="195"/>
    </location>
</feature>
<dbReference type="GO" id="GO:0008863">
    <property type="term" value="F:formate dehydrogenase (NAD+) activity"/>
    <property type="evidence" value="ECO:0007669"/>
    <property type="project" value="InterPro"/>
</dbReference>
<dbReference type="GO" id="GO:0009061">
    <property type="term" value="P:anaerobic respiration"/>
    <property type="evidence" value="ECO:0007669"/>
    <property type="project" value="TreeGrafter"/>
</dbReference>
<evidence type="ECO:0000313" key="17">
    <source>
        <dbReference type="EMBL" id="SSW65729.1"/>
    </source>
</evidence>
<evidence type="ECO:0000256" key="7">
    <source>
        <dbReference type="ARBA" id="ARBA00022692"/>
    </source>
</evidence>
<evidence type="ECO:0000256" key="1">
    <source>
        <dbReference type="ARBA" id="ARBA00001971"/>
    </source>
</evidence>
<evidence type="ECO:0000313" key="18">
    <source>
        <dbReference type="Proteomes" id="UP000289184"/>
    </source>
</evidence>
<evidence type="ECO:0000256" key="14">
    <source>
        <dbReference type="SAM" id="Phobius"/>
    </source>
</evidence>
<dbReference type="GO" id="GO:0046872">
    <property type="term" value="F:metal ion binding"/>
    <property type="evidence" value="ECO:0007669"/>
    <property type="project" value="UniProtKB-KW"/>
</dbReference>
<feature type="domain" description="Cytochrome b561 bacterial/Ni-hydrogenase" evidence="16">
    <location>
        <begin position="163"/>
        <end position="344"/>
    </location>
</feature>
<keyword evidence="10 14" id="KW-1133">Transmembrane helix</keyword>
<feature type="transmembrane region" description="Helical" evidence="14">
    <location>
        <begin position="311"/>
        <end position="332"/>
    </location>
</feature>
<evidence type="ECO:0000259" key="16">
    <source>
        <dbReference type="Pfam" id="PF01292"/>
    </source>
</evidence>
<dbReference type="OrthoDB" id="9790598at2"/>